<keyword evidence="3" id="KW-0274">FAD</keyword>
<dbReference type="PANTHER" id="PTHR10961">
    <property type="entry name" value="PEROXISOMAL SARCOSINE OXIDASE"/>
    <property type="match status" value="1"/>
</dbReference>
<dbReference type="GO" id="GO:0008115">
    <property type="term" value="F:sarcosine oxidase activity"/>
    <property type="evidence" value="ECO:0007669"/>
    <property type="project" value="TreeGrafter"/>
</dbReference>
<evidence type="ECO:0000256" key="1">
    <source>
        <dbReference type="ARBA" id="ARBA00001974"/>
    </source>
</evidence>
<dbReference type="EMBL" id="JAZDWU010000012">
    <property type="protein sequence ID" value="KAK9983954.1"/>
    <property type="molecule type" value="Genomic_DNA"/>
</dbReference>
<keyword evidence="2" id="KW-0285">Flavoprotein</keyword>
<dbReference type="Gene3D" id="3.30.9.10">
    <property type="entry name" value="D-Amino Acid Oxidase, subunit A, domain 2"/>
    <property type="match status" value="1"/>
</dbReference>
<evidence type="ECO:0000256" key="3">
    <source>
        <dbReference type="ARBA" id="ARBA00022827"/>
    </source>
</evidence>
<comment type="caution">
    <text evidence="5">The sequence shown here is derived from an EMBL/GenBank/DDBJ whole genome shotgun (WGS) entry which is preliminary data.</text>
</comment>
<reference evidence="5 6" key="1">
    <citation type="submission" date="2024-01" db="EMBL/GenBank/DDBJ databases">
        <title>A telomere-to-telomere, gap-free genome of sweet tea (Lithocarpus litseifolius).</title>
        <authorList>
            <person name="Zhou J."/>
        </authorList>
    </citation>
    <scope>NUCLEOTIDE SEQUENCE [LARGE SCALE GENOMIC DNA]</scope>
    <source>
        <strain evidence="5">Zhou-2022a</strain>
        <tissue evidence="5">Leaf</tissue>
    </source>
</reference>
<evidence type="ECO:0000256" key="2">
    <source>
        <dbReference type="ARBA" id="ARBA00022630"/>
    </source>
</evidence>
<sequence>MGSYDKCLYEVIATCQKHSVPHNILDRQQVFDKFSSRFDIPNNWVGMCTSDGAIQNGIVLRDYMEVKDIRKDDVKGGVWVYTSNGEKFWDKKCVVTVGA</sequence>
<comment type="cofactor">
    <cofactor evidence="1">
        <name>FAD</name>
        <dbReference type="ChEBI" id="CHEBI:57692"/>
    </cofactor>
</comment>
<evidence type="ECO:0000313" key="5">
    <source>
        <dbReference type="EMBL" id="KAK9983954.1"/>
    </source>
</evidence>
<organism evidence="5 6">
    <name type="scientific">Lithocarpus litseifolius</name>
    <dbReference type="NCBI Taxonomy" id="425828"/>
    <lineage>
        <taxon>Eukaryota</taxon>
        <taxon>Viridiplantae</taxon>
        <taxon>Streptophyta</taxon>
        <taxon>Embryophyta</taxon>
        <taxon>Tracheophyta</taxon>
        <taxon>Spermatophyta</taxon>
        <taxon>Magnoliopsida</taxon>
        <taxon>eudicotyledons</taxon>
        <taxon>Gunneridae</taxon>
        <taxon>Pentapetalae</taxon>
        <taxon>rosids</taxon>
        <taxon>fabids</taxon>
        <taxon>Fagales</taxon>
        <taxon>Fagaceae</taxon>
        <taxon>Lithocarpus</taxon>
    </lineage>
</organism>
<gene>
    <name evidence="5" type="ORF">SO802_033479</name>
</gene>
<keyword evidence="4" id="KW-0560">Oxidoreductase</keyword>
<dbReference type="Gene3D" id="3.50.50.60">
    <property type="entry name" value="FAD/NAD(P)-binding domain"/>
    <property type="match status" value="1"/>
</dbReference>
<evidence type="ECO:0000256" key="4">
    <source>
        <dbReference type="ARBA" id="ARBA00023002"/>
    </source>
</evidence>
<proteinExistence type="predicted"/>
<dbReference type="InterPro" id="IPR036188">
    <property type="entry name" value="FAD/NAD-bd_sf"/>
</dbReference>
<dbReference type="Proteomes" id="UP001459277">
    <property type="component" value="Unassembled WGS sequence"/>
</dbReference>
<evidence type="ECO:0000313" key="6">
    <source>
        <dbReference type="Proteomes" id="UP001459277"/>
    </source>
</evidence>
<dbReference type="GO" id="GO:0050660">
    <property type="term" value="F:flavin adenine dinucleotide binding"/>
    <property type="evidence" value="ECO:0007669"/>
    <property type="project" value="InterPro"/>
</dbReference>
<dbReference type="InterPro" id="IPR045170">
    <property type="entry name" value="MTOX"/>
</dbReference>
<protein>
    <submittedName>
        <fullName evidence="5">Uncharacterized protein</fullName>
    </submittedName>
</protein>
<dbReference type="PANTHER" id="PTHR10961:SF7">
    <property type="entry name" value="FAD DEPENDENT OXIDOREDUCTASE DOMAIN-CONTAINING PROTEIN"/>
    <property type="match status" value="1"/>
</dbReference>
<accession>A0AAW2BG31</accession>
<dbReference type="AlphaFoldDB" id="A0AAW2BG31"/>
<name>A0AAW2BG31_9ROSI</name>
<keyword evidence="6" id="KW-1185">Reference proteome</keyword>